<feature type="transmembrane region" description="Helical" evidence="3">
    <location>
        <begin position="78"/>
        <end position="100"/>
    </location>
</feature>
<dbReference type="GO" id="GO:0016020">
    <property type="term" value="C:membrane"/>
    <property type="evidence" value="ECO:0007669"/>
    <property type="project" value="InterPro"/>
</dbReference>
<feature type="transmembrane region" description="Helical" evidence="3">
    <location>
        <begin position="39"/>
        <end position="58"/>
    </location>
</feature>
<feature type="transmembrane region" description="Helical" evidence="3">
    <location>
        <begin position="149"/>
        <end position="168"/>
    </location>
</feature>
<feature type="transmembrane region" description="Helical" evidence="3">
    <location>
        <begin position="12"/>
        <end position="32"/>
    </location>
</feature>
<feature type="transmembrane region" description="Helical" evidence="3">
    <location>
        <begin position="112"/>
        <end position="137"/>
    </location>
</feature>
<reference evidence="4 5" key="1">
    <citation type="submission" date="2016-10" db="EMBL/GenBank/DDBJ databases">
        <authorList>
            <person name="de Groot N.N."/>
        </authorList>
    </citation>
    <scope>NUCLEOTIDE SEQUENCE [LARGE SCALE GENOMIC DNA]</scope>
    <source>
        <strain evidence="4 5">DSM 16981</strain>
    </source>
</reference>
<evidence type="ECO:0000313" key="5">
    <source>
        <dbReference type="Proteomes" id="UP000199309"/>
    </source>
</evidence>
<evidence type="ECO:0000256" key="3">
    <source>
        <dbReference type="SAM" id="Phobius"/>
    </source>
</evidence>
<evidence type="ECO:0000313" key="4">
    <source>
        <dbReference type="EMBL" id="SDM24197.1"/>
    </source>
</evidence>
<dbReference type="Proteomes" id="UP000199309">
    <property type="component" value="Unassembled WGS sequence"/>
</dbReference>
<proteinExistence type="predicted"/>
<keyword evidence="1 3" id="KW-0812">Transmembrane</keyword>
<keyword evidence="5" id="KW-1185">Reference proteome</keyword>
<dbReference type="EMBL" id="FNHQ01000003">
    <property type="protein sequence ID" value="SDM24197.1"/>
    <property type="molecule type" value="Genomic_DNA"/>
</dbReference>
<dbReference type="PANTHER" id="PTHR37815:SF3">
    <property type="entry name" value="UPF0397 PROTEIN SPR0429"/>
    <property type="match status" value="1"/>
</dbReference>
<dbReference type="Gene3D" id="1.10.1760.20">
    <property type="match status" value="1"/>
</dbReference>
<gene>
    <name evidence="4" type="ORF">SAMN05660299_00504</name>
</gene>
<keyword evidence="3" id="KW-0472">Membrane</keyword>
<organism evidence="4 5">
    <name type="scientific">Megasphaera paucivorans</name>
    <dbReference type="NCBI Taxonomy" id="349095"/>
    <lineage>
        <taxon>Bacteria</taxon>
        <taxon>Bacillati</taxon>
        <taxon>Bacillota</taxon>
        <taxon>Negativicutes</taxon>
        <taxon>Veillonellales</taxon>
        <taxon>Veillonellaceae</taxon>
        <taxon>Megasphaera</taxon>
    </lineage>
</organism>
<sequence>MMEYNKTKPMSASRSICITAVMTAFICMMTIVPRIPIPLGYAHLGDAAIFLVVLYAGHREGAVAASLGSAFADFLGGFPIWILPTILIKYSMVIILWHIVKKHAADIHVLSAYAFCGLCLSGGWMVIGYTIFGSILYGGIAVGLTSAPGLFLEGVVNIAAAIAAGAVLERSKSFSAYFK</sequence>
<protein>
    <submittedName>
        <fullName evidence="4">Uncharacterized membrane protein</fullName>
    </submittedName>
</protein>
<evidence type="ECO:0000256" key="2">
    <source>
        <dbReference type="ARBA" id="ARBA00022989"/>
    </source>
</evidence>
<evidence type="ECO:0000256" key="1">
    <source>
        <dbReference type="ARBA" id="ARBA00022692"/>
    </source>
</evidence>
<dbReference type="PANTHER" id="PTHR37815">
    <property type="entry name" value="UPF0397 PROTEIN BC_2624-RELATED"/>
    <property type="match status" value="1"/>
</dbReference>
<keyword evidence="2 3" id="KW-1133">Transmembrane helix</keyword>
<dbReference type="OrthoDB" id="411368at2"/>
<dbReference type="Pfam" id="PF07155">
    <property type="entry name" value="ECF-ribofla_trS"/>
    <property type="match status" value="1"/>
</dbReference>
<accession>A0A1G9RMN5</accession>
<name>A0A1G9RMN5_9FIRM</name>
<dbReference type="InterPro" id="IPR009825">
    <property type="entry name" value="ECF_substrate-spec-like"/>
</dbReference>
<dbReference type="AlphaFoldDB" id="A0A1G9RMN5"/>
<dbReference type="RefSeq" id="WP_091647874.1">
    <property type="nucleotide sequence ID" value="NZ_FNHQ01000003.1"/>
</dbReference>
<dbReference type="STRING" id="349095.SAMN05660299_00504"/>